<feature type="transmembrane region" description="Helical" evidence="1">
    <location>
        <begin position="39"/>
        <end position="61"/>
    </location>
</feature>
<protein>
    <recommendedName>
        <fullName evidence="4">AtpZ/AtpI family protein</fullName>
    </recommendedName>
</protein>
<feature type="transmembrane region" description="Helical" evidence="1">
    <location>
        <begin position="15"/>
        <end position="33"/>
    </location>
</feature>
<name>A0A5Q6S0D3_9ACTN</name>
<dbReference type="Proteomes" id="UP000307768">
    <property type="component" value="Unassembled WGS sequence"/>
</dbReference>
<evidence type="ECO:0000313" key="3">
    <source>
        <dbReference type="Proteomes" id="UP000307768"/>
    </source>
</evidence>
<dbReference type="EMBL" id="VDFQ02000002">
    <property type="protein sequence ID" value="KAA1423816.1"/>
    <property type="molecule type" value="Genomic_DNA"/>
</dbReference>
<comment type="caution">
    <text evidence="2">The sequence shown here is derived from an EMBL/GenBank/DDBJ whole genome shotgun (WGS) entry which is preliminary data.</text>
</comment>
<dbReference type="RefSeq" id="WP_149769335.1">
    <property type="nucleotide sequence ID" value="NZ_VDFQ02000002.1"/>
</dbReference>
<dbReference type="AlphaFoldDB" id="A0A5Q6S0D3"/>
<organism evidence="2 3">
    <name type="scientific">Mumia zhuanghuii</name>
    <dbReference type="NCBI Taxonomy" id="2585211"/>
    <lineage>
        <taxon>Bacteria</taxon>
        <taxon>Bacillati</taxon>
        <taxon>Actinomycetota</taxon>
        <taxon>Actinomycetes</taxon>
        <taxon>Propionibacteriales</taxon>
        <taxon>Nocardioidaceae</taxon>
        <taxon>Mumia</taxon>
    </lineage>
</organism>
<evidence type="ECO:0000256" key="1">
    <source>
        <dbReference type="SAM" id="Phobius"/>
    </source>
</evidence>
<keyword evidence="1" id="KW-0812">Transmembrane</keyword>
<proteinExistence type="predicted"/>
<reference evidence="2 3" key="1">
    <citation type="submission" date="2019-09" db="EMBL/GenBank/DDBJ databases">
        <title>Mumia zhuanghuii sp. nov. isolated from the intestinal contents of plateau pika (Ochotona curzoniae) in the Qinghai-Tibet plateau of China.</title>
        <authorList>
            <person name="Tian Z."/>
        </authorList>
    </citation>
    <scope>NUCLEOTIDE SEQUENCE [LARGE SCALE GENOMIC DNA]</scope>
    <source>
        <strain evidence="3">350</strain>
    </source>
</reference>
<evidence type="ECO:0000313" key="2">
    <source>
        <dbReference type="EMBL" id="KAA1423816.1"/>
    </source>
</evidence>
<evidence type="ECO:0008006" key="4">
    <source>
        <dbReference type="Google" id="ProtNLM"/>
    </source>
</evidence>
<sequence>MSESSRRPRRSLGQAIRRIVGGIVVYGAIGFGLDRWWGTSFMVFTGAALGAALGIFTVYAATPHRS</sequence>
<keyword evidence="1" id="KW-0472">Membrane</keyword>
<gene>
    <name evidence="2" type="ORF">FE697_009645</name>
</gene>
<accession>A0A5Q6S0D3</accession>
<dbReference type="OrthoDB" id="5193039at2"/>
<keyword evidence="1" id="KW-1133">Transmembrane helix</keyword>